<dbReference type="AlphaFoldDB" id="A0A6C2U5S0"/>
<keyword evidence="1" id="KW-0732">Signal</keyword>
<organism evidence="2 3">
    <name type="scientific">Pontiella desulfatans</name>
    <dbReference type="NCBI Taxonomy" id="2750659"/>
    <lineage>
        <taxon>Bacteria</taxon>
        <taxon>Pseudomonadati</taxon>
        <taxon>Kiritimatiellota</taxon>
        <taxon>Kiritimatiellia</taxon>
        <taxon>Kiritimatiellales</taxon>
        <taxon>Pontiellaceae</taxon>
        <taxon>Pontiella</taxon>
    </lineage>
</organism>
<accession>A0A6C2U5S0</accession>
<evidence type="ECO:0000313" key="3">
    <source>
        <dbReference type="Proteomes" id="UP000366872"/>
    </source>
</evidence>
<reference evidence="2 3" key="1">
    <citation type="submission" date="2019-04" db="EMBL/GenBank/DDBJ databases">
        <authorList>
            <person name="Van Vliet M D."/>
        </authorList>
    </citation>
    <scope>NUCLEOTIDE SEQUENCE [LARGE SCALE GENOMIC DNA]</scope>
    <source>
        <strain evidence="2 3">F1</strain>
    </source>
</reference>
<keyword evidence="3" id="KW-1185">Reference proteome</keyword>
<feature type="signal peptide" evidence="1">
    <location>
        <begin position="1"/>
        <end position="20"/>
    </location>
</feature>
<sequence length="363" mass="39962">MKLLQPIALLLLAGSVAAHAAETNRVDGVEPDEEERSWVAAPLVVMNPAFGNGGGAVGLYFFRPDPADTVSPASTVGLVGLYSGTDSYFAGLFAKAFLREDLWRVAGGAVNGKINNEFEIGGFNETVEFSTLVNAVFVRIDRRISGNWFLGGNAGIVDINYREGNDASKIYFDLFNVEDNLSGQFAFIGFHDSRDDIRYPETGNYSEATLTFVPEWLGSVEGYHALEMFANQYVSTFERQVLALRAYGRFTPSGTPYSGLSSLGRQSDLRGYTSGENIAENLMALQAEYRWFLTRRFGVVGFAGVSELYNGSIENINGDTFYPSAGLGFRYMLHEENKMTFRFDYAWGSNDESGFYVGVGEAF</sequence>
<feature type="chain" id="PRO_5025436203" description="Bacterial surface antigen (D15) domain-containing protein" evidence="1">
    <location>
        <begin position="21"/>
        <end position="363"/>
    </location>
</feature>
<dbReference type="EMBL" id="CAAHFG010000002">
    <property type="protein sequence ID" value="VGO15428.1"/>
    <property type="molecule type" value="Genomic_DNA"/>
</dbReference>
<evidence type="ECO:0000313" key="2">
    <source>
        <dbReference type="EMBL" id="VGO15428.1"/>
    </source>
</evidence>
<gene>
    <name evidence="2" type="ORF">PDESU_04011</name>
</gene>
<proteinExistence type="predicted"/>
<dbReference type="RefSeq" id="WP_136080992.1">
    <property type="nucleotide sequence ID" value="NZ_CAAHFG010000002.1"/>
</dbReference>
<dbReference type="Gene3D" id="2.40.160.50">
    <property type="entry name" value="membrane protein fhac: a member of the omp85/tpsb transporter family"/>
    <property type="match status" value="1"/>
</dbReference>
<dbReference type="Proteomes" id="UP000366872">
    <property type="component" value="Unassembled WGS sequence"/>
</dbReference>
<evidence type="ECO:0008006" key="4">
    <source>
        <dbReference type="Google" id="ProtNLM"/>
    </source>
</evidence>
<name>A0A6C2U5S0_PONDE</name>
<evidence type="ECO:0000256" key="1">
    <source>
        <dbReference type="SAM" id="SignalP"/>
    </source>
</evidence>
<protein>
    <recommendedName>
        <fullName evidence="4">Bacterial surface antigen (D15) domain-containing protein</fullName>
    </recommendedName>
</protein>